<evidence type="ECO:0000313" key="4">
    <source>
        <dbReference type="Proteomes" id="UP000000600"/>
    </source>
</evidence>
<proteinExistence type="inferred from homology"/>
<dbReference type="InterPro" id="IPR023398">
    <property type="entry name" value="TIF_eIF4e-like"/>
</dbReference>
<accession>A0DZT1</accession>
<evidence type="ECO:0000313" key="3">
    <source>
        <dbReference type="EMBL" id="CAK88548.1"/>
    </source>
</evidence>
<reference evidence="3 4" key="1">
    <citation type="journal article" date="2006" name="Nature">
        <title>Global trends of whole-genome duplications revealed by the ciliate Paramecium tetraurelia.</title>
        <authorList>
            <consortium name="Genoscope"/>
            <person name="Aury J.-M."/>
            <person name="Jaillon O."/>
            <person name="Duret L."/>
            <person name="Noel B."/>
            <person name="Jubin C."/>
            <person name="Porcel B.M."/>
            <person name="Segurens B."/>
            <person name="Daubin V."/>
            <person name="Anthouard V."/>
            <person name="Aiach N."/>
            <person name="Arnaiz O."/>
            <person name="Billaut A."/>
            <person name="Beisson J."/>
            <person name="Blanc I."/>
            <person name="Bouhouche K."/>
            <person name="Camara F."/>
            <person name="Duharcourt S."/>
            <person name="Guigo R."/>
            <person name="Gogendeau D."/>
            <person name="Katinka M."/>
            <person name="Keller A.-M."/>
            <person name="Kissmehl R."/>
            <person name="Klotz C."/>
            <person name="Koll F."/>
            <person name="Le Moue A."/>
            <person name="Lepere C."/>
            <person name="Malinsky S."/>
            <person name="Nowacki M."/>
            <person name="Nowak J.K."/>
            <person name="Plattner H."/>
            <person name="Poulain J."/>
            <person name="Ruiz F."/>
            <person name="Serrano V."/>
            <person name="Zagulski M."/>
            <person name="Dessen P."/>
            <person name="Betermier M."/>
            <person name="Weissenbach J."/>
            <person name="Scarpelli C."/>
            <person name="Schachter V."/>
            <person name="Sperling L."/>
            <person name="Meyer E."/>
            <person name="Cohen J."/>
            <person name="Wincker P."/>
        </authorList>
    </citation>
    <scope>NUCLEOTIDE SEQUENCE [LARGE SCALE GENOMIC DNA]</scope>
    <source>
        <strain evidence="3 4">Stock d4-2</strain>
    </source>
</reference>
<keyword evidence="1" id="KW-0694">RNA-binding</keyword>
<sequence length="216" mass="25551">MAHKLSQNWVFWYAPRGRKAIAGSDHYDVNLKEIGEFNTVEEFYTYYCFLGRPSEVSIENNYQIEIDNKIMLFRKGHKPMWEECLEGGTWIIHFKKRENELLNRKWEALLLACIGEEFDDDNVIGVVLSIRERRNLLEIWLKDRKESEKLRIGEKLRVALEMDPNNLTFFFKEHSKSLNDKSTMKGAESYTFVKTPLETPQTEPKGQHPDLDQFKL</sequence>
<dbReference type="OrthoDB" id="590761at2759"/>
<evidence type="ECO:0000256" key="1">
    <source>
        <dbReference type="RuleBase" id="RU004374"/>
    </source>
</evidence>
<dbReference type="Pfam" id="PF01652">
    <property type="entry name" value="IF4E"/>
    <property type="match status" value="1"/>
</dbReference>
<name>A0DZT1_PARTE</name>
<comment type="similarity">
    <text evidence="1">Belongs to the eukaryotic initiation factor 4E family.</text>
</comment>
<dbReference type="GO" id="GO:0016281">
    <property type="term" value="C:eukaryotic translation initiation factor 4F complex"/>
    <property type="evidence" value="ECO:0000318"/>
    <property type="project" value="GO_Central"/>
</dbReference>
<organism evidence="3 4">
    <name type="scientific">Paramecium tetraurelia</name>
    <dbReference type="NCBI Taxonomy" id="5888"/>
    <lineage>
        <taxon>Eukaryota</taxon>
        <taxon>Sar</taxon>
        <taxon>Alveolata</taxon>
        <taxon>Ciliophora</taxon>
        <taxon>Intramacronucleata</taxon>
        <taxon>Oligohymenophorea</taxon>
        <taxon>Peniculida</taxon>
        <taxon>Parameciidae</taxon>
        <taxon>Paramecium</taxon>
    </lineage>
</organism>
<keyword evidence="4" id="KW-1185">Reference proteome</keyword>
<dbReference type="Gene3D" id="3.30.760.10">
    <property type="entry name" value="RNA Cap, Translation Initiation Factor Eif4e"/>
    <property type="match status" value="1"/>
</dbReference>
<dbReference type="STRING" id="5888.A0DZT1"/>
<dbReference type="KEGG" id="ptm:GSPATT00021716001"/>
<protein>
    <submittedName>
        <fullName evidence="3">Uncharacterized protein</fullName>
    </submittedName>
</protein>
<dbReference type="AlphaFoldDB" id="A0DZT1"/>
<dbReference type="GO" id="GO:0003743">
    <property type="term" value="F:translation initiation factor activity"/>
    <property type="evidence" value="ECO:0000318"/>
    <property type="project" value="GO_Central"/>
</dbReference>
<keyword evidence="1" id="KW-0396">Initiation factor</keyword>
<dbReference type="GO" id="GO:0006413">
    <property type="term" value="P:translational initiation"/>
    <property type="evidence" value="ECO:0000318"/>
    <property type="project" value="GO_Central"/>
</dbReference>
<gene>
    <name evidence="3" type="ORF">GSPATT00021716001</name>
</gene>
<keyword evidence="1" id="KW-0648">Protein biosynthesis</keyword>
<dbReference type="InterPro" id="IPR001040">
    <property type="entry name" value="TIF_eIF_4E"/>
</dbReference>
<dbReference type="GO" id="GO:0000340">
    <property type="term" value="F:RNA 7-methylguanosine cap binding"/>
    <property type="evidence" value="ECO:0000318"/>
    <property type="project" value="GO_Central"/>
</dbReference>
<dbReference type="OMA" id="GNAWETE"/>
<feature type="region of interest" description="Disordered" evidence="2">
    <location>
        <begin position="192"/>
        <end position="216"/>
    </location>
</feature>
<dbReference type="RefSeq" id="XP_001455945.1">
    <property type="nucleotide sequence ID" value="XM_001455908.2"/>
</dbReference>
<dbReference type="PANTHER" id="PTHR11960:SF18">
    <property type="entry name" value="EUKARYOTIC TRANSLATION INITIATION FACTOR 4E HOMOLOGOUS PROTEIN, ISOFORM B"/>
    <property type="match status" value="1"/>
</dbReference>
<dbReference type="EMBL" id="CT868650">
    <property type="protein sequence ID" value="CAK88548.1"/>
    <property type="molecule type" value="Genomic_DNA"/>
</dbReference>
<feature type="compositionally biased region" description="Basic and acidic residues" evidence="2">
    <location>
        <begin position="205"/>
        <end position="216"/>
    </location>
</feature>
<dbReference type="eggNOG" id="KOG1669">
    <property type="taxonomic scope" value="Eukaryota"/>
</dbReference>
<dbReference type="HOGENOM" id="CLU_043552_3_3_1"/>
<evidence type="ECO:0000256" key="2">
    <source>
        <dbReference type="SAM" id="MobiDB-lite"/>
    </source>
</evidence>
<dbReference type="Proteomes" id="UP000000600">
    <property type="component" value="Unassembled WGS sequence"/>
</dbReference>
<dbReference type="PANTHER" id="PTHR11960">
    <property type="entry name" value="EUKARYOTIC TRANSLATION INITIATION FACTOR 4E RELATED"/>
    <property type="match status" value="1"/>
</dbReference>
<dbReference type="GeneID" id="5041730"/>
<dbReference type="SUPFAM" id="SSF55418">
    <property type="entry name" value="eIF4e-like"/>
    <property type="match status" value="1"/>
</dbReference>
<dbReference type="InParanoid" id="A0DZT1"/>